<dbReference type="GeneID" id="40156054"/>
<dbReference type="Pfam" id="PF04229">
    <property type="entry name" value="GrpB"/>
    <property type="match status" value="1"/>
</dbReference>
<name>I3R2F8_HALMT</name>
<dbReference type="AlphaFoldDB" id="I3R2F8"/>
<dbReference type="Proteomes" id="UP000011603">
    <property type="component" value="Unassembled WGS sequence"/>
</dbReference>
<keyword evidence="6" id="KW-1185">Reference proteome</keyword>
<dbReference type="EMBL" id="CP001868">
    <property type="protein sequence ID" value="AFK18418.1"/>
    <property type="molecule type" value="Genomic_DNA"/>
</dbReference>
<dbReference type="PATRIC" id="fig|523841.21.peg.1413"/>
<dbReference type="PANTHER" id="PTHR34822:SF1">
    <property type="entry name" value="GRPB FAMILY PROTEIN"/>
    <property type="match status" value="1"/>
</dbReference>
<protein>
    <submittedName>
        <fullName evidence="1">Glutamate-rich protein grpB</fullName>
    </submittedName>
    <submittedName>
        <fullName evidence="4">GrpB family protein</fullName>
    </submittedName>
</protein>
<dbReference type="EMBL" id="CP039139">
    <property type="protein sequence ID" value="QCQ74926.1"/>
    <property type="molecule type" value="Genomic_DNA"/>
</dbReference>
<accession>I3R2F8</accession>
<dbReference type="KEGG" id="hme:HFX_0695"/>
<dbReference type="Proteomes" id="UP000006469">
    <property type="component" value="Chromosome"/>
</dbReference>
<dbReference type="PaxDb" id="523841-HFX_0695"/>
<reference evidence="3 6" key="3">
    <citation type="journal article" date="2014" name="PLoS Genet.">
        <title>Phylogenetically driven sequencing of extremely halophilic archaea reveals strategies for static and dynamic osmo-response.</title>
        <authorList>
            <person name="Becker E.A."/>
            <person name="Seitzer P.M."/>
            <person name="Tritt A."/>
            <person name="Larsen D."/>
            <person name="Krusor M."/>
            <person name="Yao A.I."/>
            <person name="Wu D."/>
            <person name="Madern D."/>
            <person name="Eisen J.A."/>
            <person name="Darling A.E."/>
            <person name="Facciotti M.T."/>
        </authorList>
    </citation>
    <scope>NUCLEOTIDE SEQUENCE [LARGE SCALE GENOMIC DNA]</scope>
    <source>
        <strain evidence="3">ATCC 33500</strain>
        <strain evidence="6">ATCC 33500 / DSM 1411 / JCM 8866 / NBRC 14739 / NCIMB 2177 / R-4</strain>
    </source>
</reference>
<dbReference type="EMBL" id="AOLO01000007">
    <property type="protein sequence ID" value="EMA02306.1"/>
    <property type="molecule type" value="Genomic_DNA"/>
</dbReference>
<dbReference type="EMBL" id="CP007551">
    <property type="protein sequence ID" value="AHZ22191.1"/>
    <property type="molecule type" value="Genomic_DNA"/>
</dbReference>
<dbReference type="InterPro" id="IPR043519">
    <property type="entry name" value="NT_sf"/>
</dbReference>
<dbReference type="PANTHER" id="PTHR34822">
    <property type="entry name" value="GRPB DOMAIN PROTEIN (AFU_ORTHOLOGUE AFUA_1G01530)"/>
    <property type="match status" value="1"/>
</dbReference>
<gene>
    <name evidence="1" type="primary">grpB</name>
    <name evidence="1" type="ordered locus">HFX_0695</name>
    <name evidence="2" type="ORF">BM92_05760</name>
    <name evidence="3" type="ORF">C439_06985</name>
    <name evidence="4" type="ORF">E6P09_06515</name>
</gene>
<dbReference type="HOGENOM" id="CLU_086407_4_1_2"/>
<reference evidence="2 7" key="4">
    <citation type="submission" date="2014-04" db="EMBL/GenBank/DDBJ databases">
        <title>Transcriptional profiles of Haloferax mediterranei on the basis of nitrogen availability.</title>
        <authorList>
            <person name="Bautista V."/>
        </authorList>
    </citation>
    <scope>NUCLEOTIDE SEQUENCE [LARGE SCALE GENOMIC DNA]</scope>
    <source>
        <strain evidence="2">ATCC 33500</strain>
        <strain evidence="7">ATCC 33500 / DSM 1411 / JCM 8866 / NBRC 14739 / NCIMB 2177 / R-4</strain>
    </source>
</reference>
<dbReference type="SUPFAM" id="SSF81301">
    <property type="entry name" value="Nucleotidyltransferase"/>
    <property type="match status" value="1"/>
</dbReference>
<sequence>MSDENTQSSDAGADRFPSLGLARGTVELVPYDPQWRDEYEREVERLHSRLGEEVNGFEHVGSTSVPGLAAKPIVDLIALVPDLGDTNDVARVLEDSGYEERPNDEVPDRRFFARGPPPCRTHYLSVTERGSDCHREQVAFRDALRSDDDLAAEYERRKQALAAVHPDGRDAYTESKSSFVQSVLQKVPQAVDDTK</sequence>
<dbReference type="InterPro" id="IPR007344">
    <property type="entry name" value="GrpB/CoaE"/>
</dbReference>
<evidence type="ECO:0000313" key="4">
    <source>
        <dbReference type="EMBL" id="QCQ74926.1"/>
    </source>
</evidence>
<dbReference type="eggNOG" id="arCOG04790">
    <property type="taxonomic scope" value="Archaea"/>
</dbReference>
<evidence type="ECO:0000313" key="7">
    <source>
        <dbReference type="Proteomes" id="UP000027075"/>
    </source>
</evidence>
<evidence type="ECO:0000313" key="2">
    <source>
        <dbReference type="EMBL" id="AHZ22191.1"/>
    </source>
</evidence>
<dbReference type="STRING" id="523841.HFX_0695"/>
<dbReference type="Proteomes" id="UP000299011">
    <property type="component" value="Chromosome"/>
</dbReference>
<reference evidence="4 8" key="6">
    <citation type="submission" date="2019-04" db="EMBL/GenBank/DDBJ databases">
        <title>Methylomes of two halophilic Archaea, Haloarcula marismortui and Haloferax mediterranei.</title>
        <authorList>
            <person name="DasSarma S."/>
            <person name="DasSarma P."/>
            <person name="DasSarma S."/>
            <person name="Fomenkov A."/>
            <person name="Vincze T."/>
            <person name="Anton B.P."/>
            <person name="Roberts R.J."/>
        </authorList>
    </citation>
    <scope>NUCLEOTIDE SEQUENCE [LARGE SCALE GENOMIC DNA]</scope>
    <source>
        <strain evidence="4">ATCC 33500</strain>
        <strain evidence="8">ATCC 33500 / DSM 1411 / JCM 8866 / NBRC 14739 / NCIMB 2177 / R-4</strain>
    </source>
</reference>
<evidence type="ECO:0000313" key="1">
    <source>
        <dbReference type="EMBL" id="AFK18418.1"/>
    </source>
</evidence>
<reference evidence="1" key="5">
    <citation type="submission" date="2014-05" db="EMBL/GenBank/DDBJ databases">
        <authorList>
            <person name="Wang L."/>
            <person name="Yang H."/>
            <person name="Xiang H."/>
        </authorList>
    </citation>
    <scope>NUCLEOTIDE SEQUENCE</scope>
    <source>
        <strain evidence="1">CGMCC 1.2087</strain>
    </source>
</reference>
<reference evidence="1" key="1">
    <citation type="journal article" date="2012" name="Appl. Environ. Microbiol.">
        <title>Identification of the haloarchaeal phasin (PhaP) that functions in polyhydroxyalkanoate accumulation and granule formation in Haloferax mediterranei.</title>
        <authorList>
            <person name="Cai S."/>
            <person name="Cai L."/>
            <person name="Liu H."/>
            <person name="Liu X."/>
            <person name="Han J."/>
            <person name="Zhou J."/>
            <person name="Xiang H."/>
        </authorList>
    </citation>
    <scope>NUCLEOTIDE SEQUENCE</scope>
    <source>
        <strain evidence="1">CGMCC 1.2087</strain>
    </source>
</reference>
<evidence type="ECO:0000313" key="6">
    <source>
        <dbReference type="Proteomes" id="UP000011603"/>
    </source>
</evidence>
<dbReference type="Gene3D" id="3.30.460.10">
    <property type="entry name" value="Beta Polymerase, domain 2"/>
    <property type="match status" value="1"/>
</dbReference>
<dbReference type="RefSeq" id="WP_004057532.1">
    <property type="nucleotide sequence ID" value="NC_017941.2"/>
</dbReference>
<proteinExistence type="predicted"/>
<dbReference type="OrthoDB" id="330317at2157"/>
<organism evidence="1 5">
    <name type="scientific">Haloferax mediterranei (strain ATCC 33500 / DSM 1411 / JCM 8866 / NBRC 14739 / NCIMB 2177 / R-4)</name>
    <name type="common">Halobacterium mediterranei</name>
    <dbReference type="NCBI Taxonomy" id="523841"/>
    <lineage>
        <taxon>Archaea</taxon>
        <taxon>Methanobacteriati</taxon>
        <taxon>Methanobacteriota</taxon>
        <taxon>Stenosarchaea group</taxon>
        <taxon>Halobacteria</taxon>
        <taxon>Halobacteriales</taxon>
        <taxon>Haloferacaceae</taxon>
        <taxon>Haloferax</taxon>
    </lineage>
</organism>
<evidence type="ECO:0000313" key="8">
    <source>
        <dbReference type="Proteomes" id="UP000299011"/>
    </source>
</evidence>
<dbReference type="Proteomes" id="UP000027075">
    <property type="component" value="Chromosome"/>
</dbReference>
<reference evidence="1 5" key="2">
    <citation type="journal article" date="2012" name="J. Bacteriol.">
        <title>Complete genome sequence of the metabolically versatile halophilic archaeon Haloferax mediterranei, a poly(3-hydroxybutyrate-co-3-hydroxyvalerate) producer.</title>
        <authorList>
            <person name="Han J."/>
            <person name="Zhang F."/>
            <person name="Hou J."/>
            <person name="Liu X."/>
            <person name="Li M."/>
            <person name="Liu H."/>
            <person name="Cai L."/>
            <person name="Zhang B."/>
            <person name="Chen Y."/>
            <person name="Zhou J."/>
            <person name="Hu S."/>
            <person name="Xiang H."/>
        </authorList>
    </citation>
    <scope>NUCLEOTIDE SEQUENCE [LARGE SCALE GENOMIC DNA]</scope>
    <source>
        <strain evidence="5">ATCC 33500 / DSM 1411 / JCM 8866 / NBRC 14739 / NCIMB 2177 / R-4</strain>
        <strain evidence="1">CGMCC 1.2087</strain>
    </source>
</reference>
<evidence type="ECO:0000313" key="5">
    <source>
        <dbReference type="Proteomes" id="UP000006469"/>
    </source>
</evidence>
<evidence type="ECO:0000313" key="3">
    <source>
        <dbReference type="EMBL" id="EMA02306.1"/>
    </source>
</evidence>